<protein>
    <recommendedName>
        <fullName evidence="7">Gamma-glutamyl phosphate reductase</fullName>
        <shortName evidence="7">GPR</shortName>
        <ecNumber evidence="7">1.2.1.41</ecNumber>
    </recommendedName>
    <alternativeName>
        <fullName evidence="7">Glutamate-5-semialdehyde dehydrogenase</fullName>
    </alternativeName>
    <alternativeName>
        <fullName evidence="7">Glutamyl-gamma-semialdehyde dehydrogenase</fullName>
        <shortName evidence="7">GSA dehydrogenase</shortName>
    </alternativeName>
</protein>
<dbReference type="GO" id="GO:0005737">
    <property type="term" value="C:cytoplasm"/>
    <property type="evidence" value="ECO:0007669"/>
    <property type="project" value="UniProtKB-SubCell"/>
</dbReference>
<evidence type="ECO:0000256" key="4">
    <source>
        <dbReference type="ARBA" id="ARBA00022857"/>
    </source>
</evidence>
<accession>X0QSH8</accession>
<dbReference type="NCBIfam" id="NF001221">
    <property type="entry name" value="PRK00197.1"/>
    <property type="match status" value="1"/>
</dbReference>
<dbReference type="InterPro" id="IPR016162">
    <property type="entry name" value="Ald_DH_N"/>
</dbReference>
<keyword evidence="3 7" id="KW-0641">Proline biosynthesis</keyword>
<dbReference type="PANTHER" id="PTHR11063">
    <property type="entry name" value="GLUTAMATE SEMIALDEHYDE DEHYDROGENASE"/>
    <property type="match status" value="1"/>
</dbReference>
<keyword evidence="10" id="KW-1185">Reference proteome</keyword>
<evidence type="ECO:0000313" key="9">
    <source>
        <dbReference type="EMBL" id="KRM35962.1"/>
    </source>
</evidence>
<proteinExistence type="inferred from homology"/>
<organism evidence="9 10">
    <name type="scientific">Agrilactobacillus composti DSM 18527 = JCM 14202</name>
    <dbReference type="NCBI Taxonomy" id="1423734"/>
    <lineage>
        <taxon>Bacteria</taxon>
        <taxon>Bacillati</taxon>
        <taxon>Bacillota</taxon>
        <taxon>Bacilli</taxon>
        <taxon>Lactobacillales</taxon>
        <taxon>Lactobacillaceae</taxon>
        <taxon>Agrilactobacillus</taxon>
    </lineage>
</organism>
<evidence type="ECO:0000256" key="3">
    <source>
        <dbReference type="ARBA" id="ARBA00022650"/>
    </source>
</evidence>
<dbReference type="FunFam" id="3.40.309.10:FF:000006">
    <property type="entry name" value="Gamma-glutamyl phosphate reductase"/>
    <property type="match status" value="1"/>
</dbReference>
<keyword evidence="5 7" id="KW-0560">Oxidoreductase</keyword>
<sequence length="417" mass="45022">MKTLSLETIGQQAVTAAQVLSQLDTRTKNEALLAMAQGLTTNEVAILAANQKDMAQAEVNQVKKVMLDRLLLTSERLQAMAAGIRQVATLADPIGQVTSGWQTQDGLQIKQVRVPLGVVGMIYEARPNVTVDAATLTFKSGNAVILRGGKEAIATNIVLANTLRDALTSVGLPADAVQLISDTTHETAQELMQLNDYLDVLIPRGSAKFINMVVDKATVPVIETGAGNCHIYVAEDADFKMALDIIVNAKTQRPSVCNAMEKLVLNSEIAADFLPQLQAALTPYNVTLRGDERAKAILPDIEAATAADWGTEYDDYILAIKVVDNLDEAIAHINRYNTKHSEAIITNNYAYSQQFTKQIDAAVVYVNASTRFTDGFEFGFGAEIGISTQKLHARGPMGLTALTSTKYIAEGNGQIRQ</sequence>
<evidence type="ECO:0000259" key="8">
    <source>
        <dbReference type="Pfam" id="PF00171"/>
    </source>
</evidence>
<evidence type="ECO:0000256" key="6">
    <source>
        <dbReference type="ARBA" id="ARBA00049024"/>
    </source>
</evidence>
<evidence type="ECO:0000256" key="2">
    <source>
        <dbReference type="ARBA" id="ARBA00022605"/>
    </source>
</evidence>
<evidence type="ECO:0000256" key="5">
    <source>
        <dbReference type="ARBA" id="ARBA00023002"/>
    </source>
</evidence>
<dbReference type="OrthoDB" id="9809970at2"/>
<dbReference type="InterPro" id="IPR020593">
    <property type="entry name" value="G-glutamylP_reductase_CS"/>
</dbReference>
<dbReference type="InterPro" id="IPR016161">
    <property type="entry name" value="Ald_DH/histidinol_DH"/>
</dbReference>
<dbReference type="Pfam" id="PF00171">
    <property type="entry name" value="Aldedh"/>
    <property type="match status" value="2"/>
</dbReference>
<dbReference type="RefSeq" id="WP_035455435.1">
    <property type="nucleotide sequence ID" value="NZ_AZGA01000009.1"/>
</dbReference>
<dbReference type="PROSITE" id="PS01223">
    <property type="entry name" value="PROA"/>
    <property type="match status" value="1"/>
</dbReference>
<dbReference type="PIRSF" id="PIRSF000151">
    <property type="entry name" value="GPR"/>
    <property type="match status" value="1"/>
</dbReference>
<dbReference type="Proteomes" id="UP000051236">
    <property type="component" value="Unassembled WGS sequence"/>
</dbReference>
<keyword evidence="7" id="KW-0963">Cytoplasm</keyword>
<keyword evidence="4 7" id="KW-0521">NADP</keyword>
<comment type="similarity">
    <text evidence="7">Belongs to the gamma-glutamyl phosphate reductase family.</text>
</comment>
<name>X0QSH8_9LACO</name>
<feature type="domain" description="Aldehyde dehydrogenase" evidence="8">
    <location>
        <begin position="317"/>
        <end position="379"/>
    </location>
</feature>
<dbReference type="HAMAP" id="MF_00412">
    <property type="entry name" value="ProA"/>
    <property type="match status" value="1"/>
</dbReference>
<evidence type="ECO:0000256" key="1">
    <source>
        <dbReference type="ARBA" id="ARBA00004985"/>
    </source>
</evidence>
<dbReference type="InterPro" id="IPR012134">
    <property type="entry name" value="Glu-5-SA_DH"/>
</dbReference>
<dbReference type="Gene3D" id="3.40.309.10">
    <property type="entry name" value="Aldehyde Dehydrogenase, Chain A, domain 2"/>
    <property type="match status" value="1"/>
</dbReference>
<evidence type="ECO:0000313" key="10">
    <source>
        <dbReference type="Proteomes" id="UP000051236"/>
    </source>
</evidence>
<dbReference type="SUPFAM" id="SSF53720">
    <property type="entry name" value="ALDH-like"/>
    <property type="match status" value="1"/>
</dbReference>
<dbReference type="STRING" id="1423734.FC83_GL000520"/>
<dbReference type="PATRIC" id="fig|1423734.3.peg.522"/>
<dbReference type="EC" id="1.2.1.41" evidence="7"/>
<dbReference type="InterPro" id="IPR015590">
    <property type="entry name" value="Aldehyde_DH_dom"/>
</dbReference>
<comment type="pathway">
    <text evidence="1 7">Amino-acid biosynthesis; L-proline biosynthesis; L-glutamate 5-semialdehyde from L-glutamate: step 2/2.</text>
</comment>
<evidence type="ECO:0000256" key="7">
    <source>
        <dbReference type="HAMAP-Rule" id="MF_00412"/>
    </source>
</evidence>
<dbReference type="CDD" id="cd07079">
    <property type="entry name" value="ALDH_F18-19_ProA-GPR"/>
    <property type="match status" value="1"/>
</dbReference>
<dbReference type="UniPathway" id="UPA00098">
    <property type="reaction ID" value="UER00360"/>
</dbReference>
<feature type="domain" description="Aldehyde dehydrogenase" evidence="8">
    <location>
        <begin position="11"/>
        <end position="286"/>
    </location>
</feature>
<dbReference type="InterPro" id="IPR016163">
    <property type="entry name" value="Ald_DH_C"/>
</dbReference>
<dbReference type="NCBIfam" id="TIGR00407">
    <property type="entry name" value="proA"/>
    <property type="match status" value="1"/>
</dbReference>
<dbReference type="EMBL" id="AZGA01000009">
    <property type="protein sequence ID" value="KRM35962.1"/>
    <property type="molecule type" value="Genomic_DNA"/>
</dbReference>
<dbReference type="eggNOG" id="COG0014">
    <property type="taxonomic scope" value="Bacteria"/>
</dbReference>
<dbReference type="GO" id="GO:0004350">
    <property type="term" value="F:glutamate-5-semialdehyde dehydrogenase activity"/>
    <property type="evidence" value="ECO:0007669"/>
    <property type="project" value="UniProtKB-UniRule"/>
</dbReference>
<comment type="caution">
    <text evidence="9">The sequence shown here is derived from an EMBL/GenBank/DDBJ whole genome shotgun (WGS) entry which is preliminary data.</text>
</comment>
<keyword evidence="2 7" id="KW-0028">Amino-acid biosynthesis</keyword>
<gene>
    <name evidence="7" type="primary">proA</name>
    <name evidence="9" type="ORF">FC83_GL000520</name>
</gene>
<comment type="catalytic activity">
    <reaction evidence="6 7">
        <text>L-glutamate 5-semialdehyde + phosphate + NADP(+) = L-glutamyl 5-phosphate + NADPH + H(+)</text>
        <dbReference type="Rhea" id="RHEA:19541"/>
        <dbReference type="ChEBI" id="CHEBI:15378"/>
        <dbReference type="ChEBI" id="CHEBI:43474"/>
        <dbReference type="ChEBI" id="CHEBI:57783"/>
        <dbReference type="ChEBI" id="CHEBI:58066"/>
        <dbReference type="ChEBI" id="CHEBI:58274"/>
        <dbReference type="ChEBI" id="CHEBI:58349"/>
        <dbReference type="EC" id="1.2.1.41"/>
    </reaction>
</comment>
<dbReference type="GO" id="GO:0050661">
    <property type="term" value="F:NADP binding"/>
    <property type="evidence" value="ECO:0007669"/>
    <property type="project" value="InterPro"/>
</dbReference>
<comment type="subcellular location">
    <subcellularLocation>
        <location evidence="7">Cytoplasm</location>
    </subcellularLocation>
</comment>
<dbReference type="InterPro" id="IPR000965">
    <property type="entry name" value="GPR_dom"/>
</dbReference>
<dbReference type="PANTHER" id="PTHR11063:SF8">
    <property type="entry name" value="DELTA-1-PYRROLINE-5-CARBOXYLATE SYNTHASE"/>
    <property type="match status" value="1"/>
</dbReference>
<dbReference type="GO" id="GO:0055129">
    <property type="term" value="P:L-proline biosynthetic process"/>
    <property type="evidence" value="ECO:0007669"/>
    <property type="project" value="UniProtKB-UniRule"/>
</dbReference>
<comment type="function">
    <text evidence="7">Catalyzes the NADPH-dependent reduction of L-glutamate 5-phosphate into L-glutamate 5-semialdehyde and phosphate. The product spontaneously undergoes cyclization to form 1-pyrroline-5-carboxylate.</text>
</comment>
<reference evidence="9 10" key="1">
    <citation type="journal article" date="2015" name="Genome Announc.">
        <title>Expanding the biotechnology potential of lactobacilli through comparative genomics of 213 strains and associated genera.</title>
        <authorList>
            <person name="Sun Z."/>
            <person name="Harris H.M."/>
            <person name="McCann A."/>
            <person name="Guo C."/>
            <person name="Argimon S."/>
            <person name="Zhang W."/>
            <person name="Yang X."/>
            <person name="Jeffery I.B."/>
            <person name="Cooney J.C."/>
            <person name="Kagawa T.F."/>
            <person name="Liu W."/>
            <person name="Song Y."/>
            <person name="Salvetti E."/>
            <person name="Wrobel A."/>
            <person name="Rasinkangas P."/>
            <person name="Parkhill J."/>
            <person name="Rea M.C."/>
            <person name="O'Sullivan O."/>
            <person name="Ritari J."/>
            <person name="Douillard F.P."/>
            <person name="Paul Ross R."/>
            <person name="Yang R."/>
            <person name="Briner A.E."/>
            <person name="Felis G.E."/>
            <person name="de Vos W.M."/>
            <person name="Barrangou R."/>
            <person name="Klaenhammer T.R."/>
            <person name="Caufield P.W."/>
            <person name="Cui Y."/>
            <person name="Zhang H."/>
            <person name="O'Toole P.W."/>
        </authorList>
    </citation>
    <scope>NUCLEOTIDE SEQUENCE [LARGE SCALE GENOMIC DNA]</scope>
    <source>
        <strain evidence="9 10">DSM 18527</strain>
    </source>
</reference>
<dbReference type="AlphaFoldDB" id="X0QSH8"/>
<dbReference type="Gene3D" id="3.40.605.10">
    <property type="entry name" value="Aldehyde Dehydrogenase, Chain A, domain 1"/>
    <property type="match status" value="1"/>
</dbReference>